<dbReference type="EMBL" id="FLQV01001921">
    <property type="protein sequence ID" value="SBT00452.1"/>
    <property type="molecule type" value="Genomic_DNA"/>
</dbReference>
<evidence type="ECO:0000313" key="2">
    <source>
        <dbReference type="EMBL" id="SBS88861.1"/>
    </source>
</evidence>
<evidence type="ECO:0000256" key="1">
    <source>
        <dbReference type="SAM" id="MobiDB-lite"/>
    </source>
</evidence>
<proteinExistence type="predicted"/>
<evidence type="ECO:0000313" key="3">
    <source>
        <dbReference type="EMBL" id="SBT00452.1"/>
    </source>
</evidence>
<reference evidence="4 5" key="2">
    <citation type="submission" date="2016-05" db="EMBL/GenBank/DDBJ databases">
        <authorList>
            <person name="Naeem Raeece"/>
        </authorList>
    </citation>
    <scope>NUCLEOTIDE SEQUENCE [LARGE SCALE GENOMIC DNA]</scope>
</reference>
<protein>
    <submittedName>
        <fullName evidence="2">Uncharacterized protein</fullName>
    </submittedName>
</protein>
<dbReference type="AlphaFoldDB" id="A0A1A8WA63"/>
<evidence type="ECO:0000313" key="4">
    <source>
        <dbReference type="Proteomes" id="UP000078546"/>
    </source>
</evidence>
<name>A0A1A8WA63_PLAOA</name>
<accession>A0A1A8WA63</accession>
<organism evidence="2 5">
    <name type="scientific">Plasmodium ovale curtisi</name>
    <dbReference type="NCBI Taxonomy" id="864141"/>
    <lineage>
        <taxon>Eukaryota</taxon>
        <taxon>Sar</taxon>
        <taxon>Alveolata</taxon>
        <taxon>Apicomplexa</taxon>
        <taxon>Aconoidasida</taxon>
        <taxon>Haemosporida</taxon>
        <taxon>Plasmodiidae</taxon>
        <taxon>Plasmodium</taxon>
        <taxon>Plasmodium (Plasmodium)</taxon>
    </lineage>
</organism>
<dbReference type="Proteomes" id="UP000078546">
    <property type="component" value="Unassembled WGS sequence"/>
</dbReference>
<gene>
    <name evidence="3" type="ORF">POVCU1_060080</name>
    <name evidence="2" type="ORF">POVCU2_0050930</name>
</gene>
<dbReference type="EMBL" id="FLQU01000662">
    <property type="protein sequence ID" value="SBS88861.1"/>
    <property type="molecule type" value="Genomic_DNA"/>
</dbReference>
<evidence type="ECO:0000313" key="5">
    <source>
        <dbReference type="Proteomes" id="UP000078560"/>
    </source>
</evidence>
<reference evidence="2" key="1">
    <citation type="submission" date="2016-05" db="EMBL/GenBank/DDBJ databases">
        <authorList>
            <person name="Lavstsen T."/>
            <person name="Jespersen J.S."/>
        </authorList>
    </citation>
    <scope>NUCLEOTIDE SEQUENCE [LARGE SCALE GENOMIC DNA]</scope>
</reference>
<sequence>MSKSILNSDTSPHDAYIPHHSRNAKRESNSCMKEELVQCKKDHVNFQKEINIFLNSIRKKQNPCIMNEIKFSEKREKGNLSYSYNFNINVYKKKLNNYKKGYRKHMKGRNKTIYNQNNKRSLTNISPITNISYLNIHDKSSKYEILFAF</sequence>
<feature type="region of interest" description="Disordered" evidence="1">
    <location>
        <begin position="1"/>
        <end position="29"/>
    </location>
</feature>
<feature type="compositionally biased region" description="Polar residues" evidence="1">
    <location>
        <begin position="1"/>
        <end position="10"/>
    </location>
</feature>
<dbReference type="VEuPathDB" id="PlasmoDB:PocGH01_14068000"/>
<dbReference type="Proteomes" id="UP000078560">
    <property type="component" value="Unassembled WGS sequence"/>
</dbReference>